<gene>
    <name evidence="2" type="ORF">B0A50_03600</name>
</gene>
<feature type="region of interest" description="Disordered" evidence="1">
    <location>
        <begin position="384"/>
        <end position="439"/>
    </location>
</feature>
<feature type="region of interest" description="Disordered" evidence="1">
    <location>
        <begin position="649"/>
        <end position="670"/>
    </location>
</feature>
<name>A0A4U0U428_9PEZI</name>
<evidence type="ECO:0000313" key="2">
    <source>
        <dbReference type="EMBL" id="TKA29587.1"/>
    </source>
</evidence>
<sequence length="888" mass="92444">MLSSTPLTTIRISHHDPPETKTTFNITYLTSLYTTSVDWVNAANIGTTTYTSEKRECQVSSCEPGKASTAYTSEYYKTGPQSSVVTSKQAYAVGGTYSIYTTITPSVFVHTFTDEVYNASFSAPRPTCKASTSTQCLFSADCRKCTISGGTVRLLYFPAERTATATVGGMRTAMGSGGSAVSARKTTGLVTAEYGNVTLTSPSVYISFHTAYANNECGEQVGQRYPGAILSLNPGDLSSVYGLYGTMYSTVSDPLFPVAVTTPYLKAAPFTLADLNWPVPASAYMNQPKFAIGGEIFSVVFDDYNPVLAVPPQIRGMDTAWKSCVLDWEGLYDPPKALRPANAIAGATTSGSDPGRTEFASPSSGLDPLASRTETIVAATHTTAISLGPDDTMQSASGHLETSDGQSESQSQAIAASFYDPPANAGSPEATDEAQPETSIADAASERMGASSGSTVFSATQTHFEHASATVEQTDVASMLAQSSSDSAGESTRTKSLSGPVPDPLEPSSDLVSNSLNPSASDSEDSAAISRGVVVAVQTLRPTVTGTRSYFVKVSLPVLETQQSPTKDKPSDVGESAVSAPRNIIHSATLDDTGVSGGFAIGSTTVQIPSQTLAEGSGSSNWPGFVHKSKAESVTEDWHSNSHVTMVSDTQDSEAGSLGSHTPAVDPGSSSESVVAATFTLEGNVYTATERGSRVAIVNHETVSVGGPALPVAGATLSMASDGELRVVWTDESTRHGTSEPTGLTFSATEQRVVLSFGSTTLTAFQRSSASDRALVVDGMTVSAGGSAMTIAGETISAVQDGAVIESSGHRMTRSLHDIAVTSAMPVSSRTQTVYEKVSKESHGYGIPSSMMPASTTATTSTASYQWPVSAVHLAMLGLTMSVLLCCA</sequence>
<dbReference type="EMBL" id="NAJL01000014">
    <property type="protein sequence ID" value="TKA29587.1"/>
    <property type="molecule type" value="Genomic_DNA"/>
</dbReference>
<organism evidence="2 3">
    <name type="scientific">Salinomyces thailandicus</name>
    <dbReference type="NCBI Taxonomy" id="706561"/>
    <lineage>
        <taxon>Eukaryota</taxon>
        <taxon>Fungi</taxon>
        <taxon>Dikarya</taxon>
        <taxon>Ascomycota</taxon>
        <taxon>Pezizomycotina</taxon>
        <taxon>Dothideomycetes</taxon>
        <taxon>Dothideomycetidae</taxon>
        <taxon>Mycosphaerellales</taxon>
        <taxon>Teratosphaeriaceae</taxon>
        <taxon>Salinomyces</taxon>
    </lineage>
</organism>
<keyword evidence="3" id="KW-1185">Reference proteome</keyword>
<evidence type="ECO:0000256" key="1">
    <source>
        <dbReference type="SAM" id="MobiDB-lite"/>
    </source>
</evidence>
<evidence type="ECO:0000313" key="3">
    <source>
        <dbReference type="Proteomes" id="UP000308549"/>
    </source>
</evidence>
<feature type="region of interest" description="Disordered" evidence="1">
    <location>
        <begin position="478"/>
        <end position="527"/>
    </location>
</feature>
<protein>
    <submittedName>
        <fullName evidence="2">Uncharacterized protein</fullName>
    </submittedName>
</protein>
<reference evidence="2 3" key="1">
    <citation type="submission" date="2017-03" db="EMBL/GenBank/DDBJ databases">
        <title>Genomes of endolithic fungi from Antarctica.</title>
        <authorList>
            <person name="Coleine C."/>
            <person name="Masonjones S."/>
            <person name="Stajich J.E."/>
        </authorList>
    </citation>
    <scope>NUCLEOTIDE SEQUENCE [LARGE SCALE GENOMIC DNA]</scope>
    <source>
        <strain evidence="2 3">CCFEE 6315</strain>
    </source>
</reference>
<dbReference type="AlphaFoldDB" id="A0A4U0U428"/>
<dbReference type="OrthoDB" id="3944128at2759"/>
<feature type="compositionally biased region" description="Polar residues" evidence="1">
    <location>
        <begin position="478"/>
        <end position="497"/>
    </location>
</feature>
<feature type="compositionally biased region" description="Low complexity" evidence="1">
    <location>
        <begin position="406"/>
        <end position="417"/>
    </location>
</feature>
<dbReference type="Proteomes" id="UP000308549">
    <property type="component" value="Unassembled WGS sequence"/>
</dbReference>
<proteinExistence type="predicted"/>
<accession>A0A4U0U428</accession>
<feature type="region of interest" description="Disordered" evidence="1">
    <location>
        <begin position="345"/>
        <end position="368"/>
    </location>
</feature>
<comment type="caution">
    <text evidence="2">The sequence shown here is derived from an EMBL/GenBank/DDBJ whole genome shotgun (WGS) entry which is preliminary data.</text>
</comment>